<feature type="region of interest" description="Disordered" evidence="1">
    <location>
        <begin position="1"/>
        <end position="31"/>
    </location>
</feature>
<dbReference type="InterPro" id="IPR035940">
    <property type="entry name" value="CAP_sf"/>
</dbReference>
<dbReference type="Pfam" id="PF00188">
    <property type="entry name" value="CAP"/>
    <property type="match status" value="1"/>
</dbReference>
<dbReference type="WBParaSite" id="MCU_002552-RA">
    <property type="protein sequence ID" value="MCU_002552-RA"/>
    <property type="gene ID" value="MCU_002552"/>
</dbReference>
<dbReference type="SUPFAM" id="SSF55797">
    <property type="entry name" value="PR-1-like"/>
    <property type="match status" value="1"/>
</dbReference>
<dbReference type="Gene3D" id="3.40.33.10">
    <property type="entry name" value="CAP"/>
    <property type="match status" value="1"/>
</dbReference>
<feature type="compositionally biased region" description="Polar residues" evidence="1">
    <location>
        <begin position="1"/>
        <end position="27"/>
    </location>
</feature>
<feature type="domain" description="SCP" evidence="2">
    <location>
        <begin position="31"/>
        <end position="176"/>
    </location>
</feature>
<accession>A0A5K3ERW0</accession>
<name>A0A5K3ERW0_MESCO</name>
<reference evidence="3" key="1">
    <citation type="submission" date="2019-11" db="UniProtKB">
        <authorList>
            <consortium name="WormBaseParasite"/>
        </authorList>
    </citation>
    <scope>IDENTIFICATION</scope>
</reference>
<protein>
    <submittedName>
        <fullName evidence="3">SCP domain-containing protein</fullName>
    </submittedName>
</protein>
<sequence length="240" mass="26419">MLSGAEQSHSSKTNAILPNNDSQTSVPTKEEQEKLIYNVAVGRKDVDPPATNMMFMNYSDEMENLAVEWVKHCTEPNTASLRHPQRGDVGIFTLSYLASQAPSFLGMPATTSSLCMGYNYTTNKCNFLTTYYLQILWANTSHFGCAMKDCSIKNPKSEKKSFYMTCVFQPGGTVGNERPYKSGTPCTECPSGYGCYMNQCVSITSDSETTTFTIPTTSNSSGNLVIFPMLALVCSAYFLI</sequence>
<dbReference type="InterPro" id="IPR014044">
    <property type="entry name" value="CAP_dom"/>
</dbReference>
<organism evidence="3">
    <name type="scientific">Mesocestoides corti</name>
    <name type="common">Flatworm</name>
    <dbReference type="NCBI Taxonomy" id="53468"/>
    <lineage>
        <taxon>Eukaryota</taxon>
        <taxon>Metazoa</taxon>
        <taxon>Spiralia</taxon>
        <taxon>Lophotrochozoa</taxon>
        <taxon>Platyhelminthes</taxon>
        <taxon>Cestoda</taxon>
        <taxon>Eucestoda</taxon>
        <taxon>Cyclophyllidea</taxon>
        <taxon>Mesocestoididae</taxon>
        <taxon>Mesocestoides</taxon>
    </lineage>
</organism>
<proteinExistence type="predicted"/>
<evidence type="ECO:0000256" key="1">
    <source>
        <dbReference type="SAM" id="MobiDB-lite"/>
    </source>
</evidence>
<evidence type="ECO:0000313" key="3">
    <source>
        <dbReference type="WBParaSite" id="MCU_002552-RA"/>
    </source>
</evidence>
<dbReference type="SMART" id="SM00198">
    <property type="entry name" value="SCP"/>
    <property type="match status" value="1"/>
</dbReference>
<dbReference type="CDD" id="cd05380">
    <property type="entry name" value="CAP_euk"/>
    <property type="match status" value="1"/>
</dbReference>
<evidence type="ECO:0000259" key="2">
    <source>
        <dbReference type="SMART" id="SM00198"/>
    </source>
</evidence>
<dbReference type="AlphaFoldDB" id="A0A5K3ERW0"/>